<proteinExistence type="predicted"/>
<keyword evidence="2" id="KW-1185">Reference proteome</keyword>
<dbReference type="AlphaFoldDB" id="A0A0J1BM20"/>
<protein>
    <submittedName>
        <fullName evidence="1">Uncharacterized protein</fullName>
    </submittedName>
</protein>
<reference evidence="1" key="1">
    <citation type="submission" date="2015-05" db="EMBL/GenBank/DDBJ databases">
        <title>Permanent draft genome of Rhodopirellula islandicus K833.</title>
        <authorList>
            <person name="Kizina J."/>
            <person name="Richter M."/>
            <person name="Glockner F.O."/>
            <person name="Harder J."/>
        </authorList>
    </citation>
    <scope>NUCLEOTIDE SEQUENCE [LARGE SCALE GENOMIC DNA]</scope>
    <source>
        <strain evidence="1">K833</strain>
    </source>
</reference>
<evidence type="ECO:0000313" key="2">
    <source>
        <dbReference type="Proteomes" id="UP000036367"/>
    </source>
</evidence>
<sequence length="50" mass="5730">MGMCLIADRFILAGGQVEFCEVRHTHAEWHEPRNVCNLWTTDLCGLRVSI</sequence>
<dbReference type="Proteomes" id="UP000036367">
    <property type="component" value="Unassembled WGS sequence"/>
</dbReference>
<name>A0A0J1BM20_RHOIS</name>
<accession>A0A0J1BM20</accession>
<comment type="caution">
    <text evidence="1">The sequence shown here is derived from an EMBL/GenBank/DDBJ whole genome shotgun (WGS) entry which is preliminary data.</text>
</comment>
<gene>
    <name evidence="1" type="ORF">RISK_000581</name>
</gene>
<organism evidence="1 2">
    <name type="scientific">Rhodopirellula islandica</name>
    <dbReference type="NCBI Taxonomy" id="595434"/>
    <lineage>
        <taxon>Bacteria</taxon>
        <taxon>Pseudomonadati</taxon>
        <taxon>Planctomycetota</taxon>
        <taxon>Planctomycetia</taxon>
        <taxon>Pirellulales</taxon>
        <taxon>Pirellulaceae</taxon>
        <taxon>Rhodopirellula</taxon>
    </lineage>
</organism>
<evidence type="ECO:0000313" key="1">
    <source>
        <dbReference type="EMBL" id="KLU07503.1"/>
    </source>
</evidence>
<dbReference type="EMBL" id="LECT01000006">
    <property type="protein sequence ID" value="KLU07503.1"/>
    <property type="molecule type" value="Genomic_DNA"/>
</dbReference>
<dbReference type="PATRIC" id="fig|595434.4.peg.563"/>